<dbReference type="GO" id="GO:0006412">
    <property type="term" value="P:translation"/>
    <property type="evidence" value="ECO:0007669"/>
    <property type="project" value="InterPro"/>
</dbReference>
<dbReference type="PANTHER" id="PTHR11278:SF0">
    <property type="entry name" value="SMALL RIBOSOMAL SUBUNIT PROTEIN ES7"/>
    <property type="match status" value="1"/>
</dbReference>
<dbReference type="GO" id="GO:0003735">
    <property type="term" value="F:structural constituent of ribosome"/>
    <property type="evidence" value="ECO:0007669"/>
    <property type="project" value="InterPro"/>
</dbReference>
<keyword evidence="2 4" id="KW-0689">Ribosomal protein</keyword>
<dbReference type="Pfam" id="PF01251">
    <property type="entry name" value="Ribosomal_S7e"/>
    <property type="match status" value="1"/>
</dbReference>
<evidence type="ECO:0000313" key="5">
    <source>
        <dbReference type="EMBL" id="GAA0173631.1"/>
    </source>
</evidence>
<sequence>MYTSKTKIKKDNNAEPTEFEDSVVQELKSELKDLHINSAILVDVSGNKKAVVIHVPYRLRKGFRKIHVRLVIELEKKFSSKDVIVIATRRIARPPKKGSAVQRPCSWTLTEVHDATLEDLVVPAEIVGKRVRHRMDGSKIMKERHNTEYKLETLSAVYRKLARKDVVFEYPVTEA</sequence>
<dbReference type="GO" id="GO:0042274">
    <property type="term" value="P:ribosomal small subunit biogenesis"/>
    <property type="evidence" value="ECO:0007669"/>
    <property type="project" value="TreeGrafter"/>
</dbReference>
<evidence type="ECO:0000313" key="6">
    <source>
        <dbReference type="Proteomes" id="UP001454036"/>
    </source>
</evidence>
<accession>A0AAV3REK3</accession>
<evidence type="ECO:0000256" key="1">
    <source>
        <dbReference type="ARBA" id="ARBA00007820"/>
    </source>
</evidence>
<dbReference type="GO" id="GO:0022627">
    <property type="term" value="C:cytosolic small ribosomal subunit"/>
    <property type="evidence" value="ECO:0007669"/>
    <property type="project" value="TreeGrafter"/>
</dbReference>
<comment type="similarity">
    <text evidence="1 4">Belongs to the eukaryotic ribosomal protein eS7 family.</text>
</comment>
<comment type="caution">
    <text evidence="5">The sequence shown here is derived from an EMBL/GenBank/DDBJ whole genome shotgun (WGS) entry which is preliminary data.</text>
</comment>
<evidence type="ECO:0000256" key="3">
    <source>
        <dbReference type="ARBA" id="ARBA00023274"/>
    </source>
</evidence>
<gene>
    <name evidence="5" type="ORF">LIER_27208</name>
</gene>
<keyword evidence="6" id="KW-1185">Reference proteome</keyword>
<dbReference type="EMBL" id="BAABME010008699">
    <property type="protein sequence ID" value="GAA0173631.1"/>
    <property type="molecule type" value="Genomic_DNA"/>
</dbReference>
<proteinExistence type="inferred from homology"/>
<protein>
    <recommendedName>
        <fullName evidence="4">40S ribosomal protein S7</fullName>
    </recommendedName>
</protein>
<dbReference type="InterPro" id="IPR000554">
    <property type="entry name" value="Ribosomal_eS7"/>
</dbReference>
<organism evidence="5 6">
    <name type="scientific">Lithospermum erythrorhizon</name>
    <name type="common">Purple gromwell</name>
    <name type="synonym">Lithospermum officinale var. erythrorhizon</name>
    <dbReference type="NCBI Taxonomy" id="34254"/>
    <lineage>
        <taxon>Eukaryota</taxon>
        <taxon>Viridiplantae</taxon>
        <taxon>Streptophyta</taxon>
        <taxon>Embryophyta</taxon>
        <taxon>Tracheophyta</taxon>
        <taxon>Spermatophyta</taxon>
        <taxon>Magnoliopsida</taxon>
        <taxon>eudicotyledons</taxon>
        <taxon>Gunneridae</taxon>
        <taxon>Pentapetalae</taxon>
        <taxon>asterids</taxon>
        <taxon>lamiids</taxon>
        <taxon>Boraginales</taxon>
        <taxon>Boraginaceae</taxon>
        <taxon>Boraginoideae</taxon>
        <taxon>Lithospermeae</taxon>
        <taxon>Lithospermum</taxon>
    </lineage>
</organism>
<reference evidence="5 6" key="1">
    <citation type="submission" date="2024-01" db="EMBL/GenBank/DDBJ databases">
        <title>The complete chloroplast genome sequence of Lithospermum erythrorhizon: insights into the phylogenetic relationship among Boraginaceae species and the maternal lineages of purple gromwells.</title>
        <authorList>
            <person name="Okada T."/>
            <person name="Watanabe K."/>
        </authorList>
    </citation>
    <scope>NUCLEOTIDE SEQUENCE [LARGE SCALE GENOMIC DNA]</scope>
</reference>
<evidence type="ECO:0000256" key="2">
    <source>
        <dbReference type="ARBA" id="ARBA00022980"/>
    </source>
</evidence>
<name>A0AAV3REK3_LITER</name>
<evidence type="ECO:0000256" key="4">
    <source>
        <dbReference type="RuleBase" id="RU364105"/>
    </source>
</evidence>
<keyword evidence="3 4" id="KW-0687">Ribonucleoprotein</keyword>
<dbReference type="AlphaFoldDB" id="A0AAV3REK3"/>
<dbReference type="PANTHER" id="PTHR11278">
    <property type="entry name" value="40S RIBOSOMAL PROTEIN S7"/>
    <property type="match status" value="1"/>
</dbReference>
<dbReference type="Proteomes" id="UP001454036">
    <property type="component" value="Unassembled WGS sequence"/>
</dbReference>
<dbReference type="GO" id="GO:0030686">
    <property type="term" value="C:90S preribosome"/>
    <property type="evidence" value="ECO:0007669"/>
    <property type="project" value="TreeGrafter"/>
</dbReference>
<dbReference type="GO" id="GO:0032040">
    <property type="term" value="C:small-subunit processome"/>
    <property type="evidence" value="ECO:0007669"/>
    <property type="project" value="TreeGrafter"/>
</dbReference>
<dbReference type="GO" id="GO:0006364">
    <property type="term" value="P:rRNA processing"/>
    <property type="evidence" value="ECO:0007669"/>
    <property type="project" value="TreeGrafter"/>
</dbReference>